<keyword evidence="8" id="KW-1185">Reference proteome</keyword>
<keyword evidence="2 5" id="KW-0812">Transmembrane</keyword>
<accession>F0H9W3</accession>
<gene>
    <name evidence="7" type="ORF">HMPREF9303_1082</name>
</gene>
<dbReference type="PANTHER" id="PTHR36985">
    <property type="entry name" value="TRANSLOCATION AND ASSEMBLY MODULE SUBUNIT TAMB"/>
    <property type="match status" value="1"/>
</dbReference>
<organism evidence="7 8">
    <name type="scientific">Prevotella denticola CRIS 18C-A</name>
    <dbReference type="NCBI Taxonomy" id="944557"/>
    <lineage>
        <taxon>Bacteria</taxon>
        <taxon>Pseudomonadati</taxon>
        <taxon>Bacteroidota</taxon>
        <taxon>Bacteroidia</taxon>
        <taxon>Bacteroidales</taxon>
        <taxon>Prevotellaceae</taxon>
        <taxon>Prevotella</taxon>
    </lineage>
</organism>
<dbReference type="GO" id="GO:0005886">
    <property type="term" value="C:plasma membrane"/>
    <property type="evidence" value="ECO:0007669"/>
    <property type="project" value="InterPro"/>
</dbReference>
<keyword evidence="3 5" id="KW-1133">Transmembrane helix</keyword>
<comment type="subcellular location">
    <subcellularLocation>
        <location evidence="1">Membrane</location>
        <topology evidence="1">Single-pass membrane protein</topology>
    </subcellularLocation>
</comment>
<dbReference type="PANTHER" id="PTHR36985:SF1">
    <property type="entry name" value="TRANSLOCATION AND ASSEMBLY MODULE SUBUNIT TAMB"/>
    <property type="match status" value="1"/>
</dbReference>
<evidence type="ECO:0000256" key="4">
    <source>
        <dbReference type="ARBA" id="ARBA00023136"/>
    </source>
</evidence>
<evidence type="ECO:0000256" key="1">
    <source>
        <dbReference type="ARBA" id="ARBA00004167"/>
    </source>
</evidence>
<evidence type="ECO:0000256" key="2">
    <source>
        <dbReference type="ARBA" id="ARBA00022692"/>
    </source>
</evidence>
<name>F0H9W3_9BACT</name>
<reference evidence="7 8" key="1">
    <citation type="submission" date="2011-02" db="EMBL/GenBank/DDBJ databases">
        <authorList>
            <person name="Durkin A.S."/>
            <person name="Madupu R."/>
            <person name="Torralba M."/>
            <person name="Gillis M."/>
            <person name="Methe B."/>
            <person name="Sutton G."/>
            <person name="Nelson K.E."/>
        </authorList>
    </citation>
    <scope>NUCLEOTIDE SEQUENCE [LARGE SCALE GENOMIC DNA]</scope>
    <source>
        <strain evidence="7 8">CRIS 18C-A</strain>
    </source>
</reference>
<keyword evidence="4 5" id="KW-0472">Membrane</keyword>
<dbReference type="Pfam" id="PF04357">
    <property type="entry name" value="TamB"/>
    <property type="match status" value="1"/>
</dbReference>
<proteinExistence type="predicted"/>
<dbReference type="EMBL" id="AEXO01000099">
    <property type="protein sequence ID" value="EGC85392.1"/>
    <property type="molecule type" value="Genomic_DNA"/>
</dbReference>
<evidence type="ECO:0000256" key="3">
    <source>
        <dbReference type="ARBA" id="ARBA00022989"/>
    </source>
</evidence>
<dbReference type="GO" id="GO:0009306">
    <property type="term" value="P:protein secretion"/>
    <property type="evidence" value="ECO:0007669"/>
    <property type="project" value="InterPro"/>
</dbReference>
<sequence length="1719" mass="189794">MQKPPMTNVINMRRSLKWLVAAVATPVILFLILVGLLYCPPVQNWAVKQVAAYVSAHTGMEVSLDHVSLSYPLDLQLDGLRILRQNDSIPNRKDTVADMCRLVASVDLLPLLESRVEVNELTFMELKANTVNFIGDLRIRGDLQRLHVVSHAVNLIGDSVRVNKADVEGGWIDVALGDTVPEDPNRQKPLWRVNIDRLNLSKTAFSLHLPGDTMSVHARFTKAVAKGTELLLHDNIYKVADLDWQGGTFSYDQNYVRRVRQGFDAAHMAMRDVNIGIDSFLYAAPKLSLRVRTANFRERSGLVLNDFRGAFAMDSTHIRLPGLRLQMPGTELAGCFEMDMNAFADDHPGQLSARIDGYLSLVDLRPFLTSIPGNIRRALPTGRVTVQGQLEGNLRSVSFRQLHLSLPGCFDLTGTGWVADMMRGSGHLRSDLHLKGTVGNIDFINSLLPKAVRRMVSIPHGIGLDGTVHVRKTLYTGRMRLTQGGGRIWMDGACNTATGLYRLTADASAFPLQHFLPHMGFSPFSGFVRTQGHGTDFMNPRSSVNLSLRIQRFKYGKYVLDGLNGDVSKHGEQLSAHIKSTNRMLGGDFSYRGRMNAKSVNGHVRGWLRRVDLHALGMMKERYVVSTWADVDVRSDMAANHHVMGSLRSFRFLQEGRKKSRLLAAGNFDVRADVRPAELDAHVKGKLATADLQALGLIGKHYVTSADADLSLRSDMKHYYAVNGYVGKVMLNELRKGGYVPLAEGSFHVDAAMRGGKIDGAVKGVFPRIDLYQLGVVDKPLSSSFAVNASFAMSGKDDLRVCGLIGDLHVSAQHHTYVPGDVNVDLMSRRDTVHAVVDGGDFQLSTAFNSSVHQLAEAGQRIYKSLLGQIASRRIDQSAILRQLPTGHFTLRSGPNNLFSSLLAQDGYAFRQADVDLTSSPAKGIDGRIDVDSLVYNEIHLDSIRAVLTSVGGQINYSVAVNNSPENTYPYHGYLRGVLYEHGLQTHATILDNKGKTGLDLALQAAMKGRGIQLSITSPQSVLGYKSFSVNDSNYIYIGRDRRLSANLRLQAADGAGLLVSTEDADSTSLQNVTVSMNHFELGKLFTVLPFAPNISGVLDGDYHIVQTASDLTVSTDMTIKKLVYENCPMGDVGTQFVYMPKDGGSHYVDGIITQNGKEVGILSGTYHSEGAGSLDATLEMDRFPLNYVNGFVPDQLVGLEGVGEGTLSVKGPLKKLDINGEVYLDSSYLVSVPYGIKMRFADDPVLIRNSHIEFENFELFASNGSPLDISGYLDFSNLDRMRLDARMQARNFQIINAKKNPRSEVYGKAFVDFMGRISGPLDNLQMGGKLDVLGNTDMTYVVRDGTLATDTELKDLVQFTDFTDSTVDVVKRPDITGFTMGLAVDIDEQAHVLCALNADQSNYIDFIGGGNLQLNYDPTNGVQVRGRYTLSEGKMKYSLPVIPLRTFNIQDGSYVEFTGDPMRPTLNITATEDVRTSVSNGTGEGRIVDFKCGVSLTRQFPKPGVEFIISAPEDQEMQNTLNTKSVEERSKLAVTMLASGMYFDGENSASANTAMSGALAGFLQTQVNAITGRALNSMGLDLTANMESAADVNGNLHTDYTFKFSKRLWNNRLRIVMGGRVATGSQFSEENGAYFDNLSLEYRLNQNETKYLKLYYEREAYDWLEGSLSEFGAGFMWRRKLRHFRDIFRFKEDEPVILPPAETPHRDSLINFVNEKKK</sequence>
<protein>
    <recommendedName>
        <fullName evidence="6">Translocation and assembly module TamB C-terminal domain-containing protein</fullName>
    </recommendedName>
</protein>
<dbReference type="Proteomes" id="UP000003155">
    <property type="component" value="Unassembled WGS sequence"/>
</dbReference>
<evidence type="ECO:0000313" key="8">
    <source>
        <dbReference type="Proteomes" id="UP000003155"/>
    </source>
</evidence>
<evidence type="ECO:0000256" key="5">
    <source>
        <dbReference type="SAM" id="Phobius"/>
    </source>
</evidence>
<dbReference type="InterPro" id="IPR007452">
    <property type="entry name" value="TamB_C"/>
</dbReference>
<evidence type="ECO:0000313" key="7">
    <source>
        <dbReference type="EMBL" id="EGC85392.1"/>
    </source>
</evidence>
<feature type="transmembrane region" description="Helical" evidence="5">
    <location>
        <begin position="16"/>
        <end position="38"/>
    </location>
</feature>
<comment type="caution">
    <text evidence="7">The sequence shown here is derived from an EMBL/GenBank/DDBJ whole genome shotgun (WGS) entry which is preliminary data.</text>
</comment>
<feature type="domain" description="Translocation and assembly module TamB C-terminal" evidence="6">
    <location>
        <begin position="1263"/>
        <end position="1650"/>
    </location>
</feature>
<evidence type="ECO:0000259" key="6">
    <source>
        <dbReference type="Pfam" id="PF04357"/>
    </source>
</evidence>